<sequence length="255" mass="28757">MNTFPRVETTDIHESQGTKLNRNDLSAGNIYDSYMYYLLLLREHIPVEQVVLKLDSIFRRAGGAGTMFLGDEQTHCGRTIKVEEYLTTQRAILQDYAVLLQAQASDDPIAQRTPLPRLFPTCSVPRICTQCRALKLPCSFRESGSLRALRVRGPFVPAGDLRAPKENRAESRQASYQMSGYMPGKPQQQFLVKGHLVCKADWNYWKNHGGQMRSEALCTRAKVARAIQDPEVSVYCANVWYLLRESSALQGNATP</sequence>
<keyword evidence="2" id="KW-1185">Reference proteome</keyword>
<accession>A0AAN6DXU9</accession>
<proteinExistence type="predicted"/>
<evidence type="ECO:0000313" key="2">
    <source>
        <dbReference type="Proteomes" id="UP001203852"/>
    </source>
</evidence>
<dbReference type="EMBL" id="MU404353">
    <property type="protein sequence ID" value="KAI1613557.1"/>
    <property type="molecule type" value="Genomic_DNA"/>
</dbReference>
<gene>
    <name evidence="1" type="ORF">EDD36DRAFT_417435</name>
</gene>
<name>A0AAN6DXU9_9EURO</name>
<organism evidence="1 2">
    <name type="scientific">Exophiala viscosa</name>
    <dbReference type="NCBI Taxonomy" id="2486360"/>
    <lineage>
        <taxon>Eukaryota</taxon>
        <taxon>Fungi</taxon>
        <taxon>Dikarya</taxon>
        <taxon>Ascomycota</taxon>
        <taxon>Pezizomycotina</taxon>
        <taxon>Eurotiomycetes</taxon>
        <taxon>Chaetothyriomycetidae</taxon>
        <taxon>Chaetothyriales</taxon>
        <taxon>Herpotrichiellaceae</taxon>
        <taxon>Exophiala</taxon>
    </lineage>
</organism>
<evidence type="ECO:0000313" key="1">
    <source>
        <dbReference type="EMBL" id="KAI1613557.1"/>
    </source>
</evidence>
<dbReference type="Proteomes" id="UP001203852">
    <property type="component" value="Unassembled WGS sequence"/>
</dbReference>
<comment type="caution">
    <text evidence="1">The sequence shown here is derived from an EMBL/GenBank/DDBJ whole genome shotgun (WGS) entry which is preliminary data.</text>
</comment>
<reference evidence="1" key="1">
    <citation type="journal article" date="2022" name="bioRxiv">
        <title>Deciphering the potential niche of two novel black yeast fungi from a biological soil crust based on their genomes, phenotypes, and melanin regulation.</title>
        <authorList>
            <consortium name="DOE Joint Genome Institute"/>
            <person name="Carr E.C."/>
            <person name="Barton Q."/>
            <person name="Grambo S."/>
            <person name="Sullivan M."/>
            <person name="Renfro C.M."/>
            <person name="Kuo A."/>
            <person name="Pangilinan J."/>
            <person name="Lipzen A."/>
            <person name="Keymanesh K."/>
            <person name="Savage E."/>
            <person name="Barry K."/>
            <person name="Grigoriev I.V."/>
            <person name="Riekhof W.R."/>
            <person name="Harris S.S."/>
        </authorList>
    </citation>
    <scope>NUCLEOTIDE SEQUENCE</scope>
    <source>
        <strain evidence="1">JF 03-4F</strain>
    </source>
</reference>
<dbReference type="AlphaFoldDB" id="A0AAN6DXU9"/>
<protein>
    <submittedName>
        <fullName evidence="1">Uncharacterized protein</fullName>
    </submittedName>
</protein>